<gene>
    <name evidence="3" type="primary">LOC109390607</name>
</gene>
<evidence type="ECO:0000256" key="1">
    <source>
        <dbReference type="SAM" id="MobiDB-lite"/>
    </source>
</evidence>
<reference evidence="3" key="1">
    <citation type="submission" date="2025-08" db="UniProtKB">
        <authorList>
            <consortium name="RefSeq"/>
        </authorList>
    </citation>
    <scope>IDENTIFICATION</scope>
    <source>
        <tissue evidence="3">Muscle</tissue>
    </source>
</reference>
<name>A0A8B7SLF0_HIPAR</name>
<proteinExistence type="predicted"/>
<feature type="region of interest" description="Disordered" evidence="1">
    <location>
        <begin position="1"/>
        <end position="22"/>
    </location>
</feature>
<feature type="region of interest" description="Disordered" evidence="1">
    <location>
        <begin position="131"/>
        <end position="175"/>
    </location>
</feature>
<evidence type="ECO:0000313" key="2">
    <source>
        <dbReference type="Proteomes" id="UP000694851"/>
    </source>
</evidence>
<protein>
    <submittedName>
        <fullName evidence="3">Uncharacterized protein LOC109390607</fullName>
    </submittedName>
</protein>
<dbReference type="RefSeq" id="XP_019512810.1">
    <property type="nucleotide sequence ID" value="XM_019657265.1"/>
</dbReference>
<accession>A0A8B7SLF0</accession>
<sequence>MAGGGGREAESEGSGSRRSGLPPGYAEAAAYRQLGGPSATGAVVGARRVGVPLGLEIWGHAPRGVTTPRTLCAPWGPCTMASQMGDRLPWLQALCIPVEAFGGHRCVRRRVGMGRAAAGSSGRCRQRCRLPGRRRQRRRTPGRRKAPAYGRRRARPRRRKPCPESLGQVQRGASGSGCRCALGPYNGWRRPRHTGALVGGDSTCWGT</sequence>
<dbReference type="AlphaFoldDB" id="A0A8B7SLF0"/>
<dbReference type="Proteomes" id="UP000694851">
    <property type="component" value="Unplaced"/>
</dbReference>
<dbReference type="GeneID" id="109390607"/>
<organism evidence="2 3">
    <name type="scientific">Hipposideros armiger</name>
    <name type="common">Great Himalayan leaf-nosed bat</name>
    <dbReference type="NCBI Taxonomy" id="186990"/>
    <lineage>
        <taxon>Eukaryota</taxon>
        <taxon>Metazoa</taxon>
        <taxon>Chordata</taxon>
        <taxon>Craniata</taxon>
        <taxon>Vertebrata</taxon>
        <taxon>Euteleostomi</taxon>
        <taxon>Mammalia</taxon>
        <taxon>Eutheria</taxon>
        <taxon>Laurasiatheria</taxon>
        <taxon>Chiroptera</taxon>
        <taxon>Yinpterochiroptera</taxon>
        <taxon>Rhinolophoidea</taxon>
        <taxon>Hipposideridae</taxon>
        <taxon>Hipposideros</taxon>
    </lineage>
</organism>
<keyword evidence="2" id="KW-1185">Reference proteome</keyword>
<dbReference type="KEGG" id="hai:109390607"/>
<evidence type="ECO:0000313" key="3">
    <source>
        <dbReference type="RefSeq" id="XP_019512810.1"/>
    </source>
</evidence>
<feature type="compositionally biased region" description="Basic residues" evidence="1">
    <location>
        <begin position="131"/>
        <end position="160"/>
    </location>
</feature>